<sequence length="68" mass="8094">MSMIILGKKKSFKMTVLLLLIVTKDFDTKVMNYVFSIENKKLTFHFRRFFTICIDLELTLKPIIKLVH</sequence>
<dbReference type="EMBL" id="LZZI01000027">
    <property type="protein sequence ID" value="OOM61987.1"/>
    <property type="molecule type" value="Genomic_DNA"/>
</dbReference>
<dbReference type="RefSeq" id="WP_173715055.1">
    <property type="nucleotide sequence ID" value="NZ_JABTAE010000001.1"/>
</dbReference>
<name>A0A1S8S9E0_CLOBE</name>
<dbReference type="Proteomes" id="UP000190973">
    <property type="component" value="Unassembled WGS sequence"/>
</dbReference>
<gene>
    <name evidence="1" type="ORF">CLBCK_19480</name>
</gene>
<organism evidence="1 2">
    <name type="scientific">Clostridium beijerinckii</name>
    <name type="common">Clostridium MP</name>
    <dbReference type="NCBI Taxonomy" id="1520"/>
    <lineage>
        <taxon>Bacteria</taxon>
        <taxon>Bacillati</taxon>
        <taxon>Bacillota</taxon>
        <taxon>Clostridia</taxon>
        <taxon>Eubacteriales</taxon>
        <taxon>Clostridiaceae</taxon>
        <taxon>Clostridium</taxon>
    </lineage>
</organism>
<dbReference type="AlphaFoldDB" id="A0A1S8S9E0"/>
<accession>A0A1S8S9E0</accession>
<proteinExistence type="predicted"/>
<evidence type="ECO:0000313" key="1">
    <source>
        <dbReference type="EMBL" id="OOM61987.1"/>
    </source>
</evidence>
<comment type="caution">
    <text evidence="1">The sequence shown here is derived from an EMBL/GenBank/DDBJ whole genome shotgun (WGS) entry which is preliminary data.</text>
</comment>
<protein>
    <submittedName>
        <fullName evidence="1">Uncharacterized protein</fullName>
    </submittedName>
</protein>
<reference evidence="1 2" key="1">
    <citation type="submission" date="2016-05" db="EMBL/GenBank/DDBJ databases">
        <title>Microbial solvent formation.</title>
        <authorList>
            <person name="Poehlein A."/>
            <person name="Montoya Solano J.D."/>
            <person name="Flitsch S."/>
            <person name="Krabben P."/>
            <person name="Duerre P."/>
            <person name="Daniel R."/>
        </authorList>
    </citation>
    <scope>NUCLEOTIDE SEQUENCE [LARGE SCALE GENOMIC DNA]</scope>
    <source>
        <strain evidence="1 2">DSM 53</strain>
    </source>
</reference>
<evidence type="ECO:0000313" key="2">
    <source>
        <dbReference type="Proteomes" id="UP000190973"/>
    </source>
</evidence>